<dbReference type="Proteomes" id="UP000694389">
    <property type="component" value="Unassembled WGS sequence"/>
</dbReference>
<dbReference type="Pfam" id="PF03915">
    <property type="entry name" value="AIP3"/>
    <property type="match status" value="1"/>
</dbReference>
<feature type="region of interest" description="Disordered" evidence="2">
    <location>
        <begin position="1812"/>
        <end position="1857"/>
    </location>
</feature>
<feature type="region of interest" description="Disordered" evidence="2">
    <location>
        <begin position="1130"/>
        <end position="1448"/>
    </location>
</feature>
<feature type="compositionally biased region" description="Polar residues" evidence="2">
    <location>
        <begin position="1915"/>
        <end position="1925"/>
    </location>
</feature>
<organism evidence="4 5">
    <name type="scientific">Dicentrarchus labrax</name>
    <name type="common">European seabass</name>
    <name type="synonym">Morone labrax</name>
    <dbReference type="NCBI Taxonomy" id="13489"/>
    <lineage>
        <taxon>Eukaryota</taxon>
        <taxon>Metazoa</taxon>
        <taxon>Chordata</taxon>
        <taxon>Craniata</taxon>
        <taxon>Vertebrata</taxon>
        <taxon>Euteleostomi</taxon>
        <taxon>Actinopterygii</taxon>
        <taxon>Neopterygii</taxon>
        <taxon>Teleostei</taxon>
        <taxon>Neoteleostei</taxon>
        <taxon>Acanthomorphata</taxon>
        <taxon>Eupercaria</taxon>
        <taxon>Moronidae</taxon>
        <taxon>Dicentrarchus</taxon>
    </lineage>
</organism>
<proteinExistence type="predicted"/>
<evidence type="ECO:0000259" key="3">
    <source>
        <dbReference type="Pfam" id="PF03915"/>
    </source>
</evidence>
<feature type="compositionally biased region" description="Pro residues" evidence="2">
    <location>
        <begin position="1316"/>
        <end position="1325"/>
    </location>
</feature>
<feature type="domain" description="Actin interacting protein 3-like C-terminal" evidence="3">
    <location>
        <begin position="263"/>
        <end position="339"/>
    </location>
</feature>
<sequence length="2054" mass="224887">MSKSSSRLGRPGSAGSKSQGSRKELQGNRSCMLRIGERLMRAGSEGNLVQRPLPVQSQSQAELNGQTHRPALEDKPTEHTGNNSSKDPGNSPSSTALDSSTERLLQKKQHTNSSLLCNPDFSSCGLAPRSPSTLPRTYATATAAASRDSQLDSLMMQHTDVERKKEVFLDHLRQKYPHHAAIIMGHQDRMRKQVGSPRPSESPTCAGVLGLVEQQDPLATEAMSDGEVLPPTAPFTRGCKARASLPVGRSSGQTRERPLGVLYLQYGEETKQARIPTEISSQDSLRALFVTAFPHQLTMKMLQSPSMAIYIKDNSRNVYYDLEDIRNITSHSCLKVYHKDPAHVFNRHARPVNAEGRISKEVLYGSHSPVHTLSSSSRGTLHSLQGSMSPPMVRSMPSSPSRMVYGGGSKGVGAGPVDPGSATLPRERLSGAGRSSTLYTNSSAILERRDVKPDEDAASSKSMPLVLRGEGGPHYPDSYCSYLQDGGGRLSIASSQCSAPPSLAADMVDAGVTGIPGGLQQYRVSIKPLMGYGESMDHQTRSLHRPKSRKYGDSQRPPLGTKTPPPSPHRVNEVKMIDGQIIGGVGLVSPERMSPIRRSLQRDSNGATVDIVNRSGSSSSTSSVFVDSPLGQPERLFQGPVTASNTQSERMKAMEEQIASLAGLVHHALSMGSDVPGVKDTVSEPAGRKLFNNRPGVSTDAQNPAALTDQFIPTPLALQAPPSDSGMQQSLMLAKKSVCELRLQLNQLRHLQLSNQESVSSMLRMAGQELVVLICDCLAQSEEVAYRRRTEMEEERIHYLATEERILSQLNELENYVDRLQRSSASSPGRLSITLRDVEEGAVNLRRVGEAVAILKGEFPELQVKMRSVLRLEVEAVRFLKEEPHKMDSMLKRVKTLTEALSSLRRCVSESTPPARSAQVEPLKVLERDQGPVKTQSPLSSPKPQPRSSVRPTLPTPSLSENQTEVSLAGSASPIMSRRMKSTAATVIQPSHCHPSPPLTPTHGRDSPSVAKVSPCSREGSPALQKRPGPLQSERLGSSAGTTDQPAQTSTQESHTDQTTMKDTQTITQTTERQIPEGSLSVEPSCMTYSSTSQANLPDSIQPLLSNSNTDFDQALQEAQDSLMKSIPDLNVSETRECPSDSSSGQIPFTASKSEQDTPLDLTLQVSVEQQIPLSNTQEDTPDSLRDEMDFTQLKLADTAPAAPLQLPAATGEPPPSAAPSPPPPAVPSPPPSASPSTERSSRPQVEKPRRSSVDKEMKQSPDRSGKSPPPPPPRRFHAVSSGLTTGRSGEVISTSRKEPVGAQNDDEKEKVVVPQPKPPRQPPEVKPKPQMFLAGSSPTPATARAHRDEEEEEEEEEEEDNKFMKELQVFQKCTMRDLGSVVKPSDSELQSREREPKVTTQLSNKTNLPGGNKQWKRKLKTSPKSQVANQNPSELATSAYQSAPQPRIIDGCPRKLIIAAGLEEHSEAGKGSVSLDKIENVVKHVPSLNSATIEKVHPPEALQDIQKNEEVPTPTQKKAEKTEVLTVTTSQKENDITVNTHEQINKEVVGHVCSPTSAEKKVKFTTIVTLQKENMPASPVQTNESIKEVPAEKKSDVMVVLTLQKENTPEDCLIELSPKFQQDKYLCSDQECVASFQLQQLPPISPILTYSHRSKQQNQESTVQVSRDRSRYAEEGGSLNPEIWDDEGPPPSPPKISLRISKTRVRTHSQEEDLTKIIGSDIQNVTGDSTGEPTYWEYENQGFEDSNDSDMRPILVILNELDIQSAYKRLSTIFECEEDLDGLLSPENIVDEEQTKQEQKQDVRNICINSDITGNGLSSPHLQHQKPSEDNGSIPKKKEDQDKPDSPRKAETKRKFKFKFPKNKLAAISQAIRTGTTKTGKNTLEVVVYEEEEEKAPDSRPLKETKKQTKKFEISSTKQMNSGEGNACDRDIKVSSPIDTRHSHSRVEELCKSAFDSIDNLEESIKQLEISVDSITAPSSPSSIVSSPPQSPDSSFDSTDRAQHKVKVKQERERSLSKRPATQILKGPNPPQSKRAKPQPPHDKGKTSTKKQV</sequence>
<feature type="compositionally biased region" description="Acidic residues" evidence="2">
    <location>
        <begin position="1350"/>
        <end position="1361"/>
    </location>
</feature>
<name>A0A8P4G8G9_DICLA</name>
<feature type="region of interest" description="Disordered" evidence="2">
    <location>
        <begin position="1"/>
        <end position="109"/>
    </location>
</feature>
<dbReference type="GO" id="GO:0005737">
    <property type="term" value="C:cytoplasm"/>
    <property type="evidence" value="ECO:0007669"/>
    <property type="project" value="TreeGrafter"/>
</dbReference>
<feature type="compositionally biased region" description="Polar residues" evidence="2">
    <location>
        <begin position="1282"/>
        <end position="1295"/>
    </location>
</feature>
<feature type="compositionally biased region" description="Basic and acidic residues" evidence="2">
    <location>
        <begin position="1386"/>
        <end position="1398"/>
    </location>
</feature>
<feature type="compositionally biased region" description="Polar residues" evidence="2">
    <location>
        <begin position="1399"/>
        <end position="1410"/>
    </location>
</feature>
<feature type="compositionally biased region" description="Gly residues" evidence="2">
    <location>
        <begin position="405"/>
        <end position="414"/>
    </location>
</feature>
<gene>
    <name evidence="4" type="primary">si:ch211-207d6.2</name>
</gene>
<feature type="compositionally biased region" description="Polar residues" evidence="2">
    <location>
        <begin position="1657"/>
        <end position="1666"/>
    </location>
</feature>
<dbReference type="InterPro" id="IPR022782">
    <property type="entry name" value="AIP3-like_C"/>
</dbReference>
<dbReference type="Gene3D" id="1.20.58.1540">
    <property type="entry name" value="Actin interacting protein 3, C-terminal domain"/>
    <property type="match status" value="1"/>
</dbReference>
<evidence type="ECO:0000256" key="2">
    <source>
        <dbReference type="SAM" id="MobiDB-lite"/>
    </source>
</evidence>
<feature type="compositionally biased region" description="Polar residues" evidence="2">
    <location>
        <begin position="1164"/>
        <end position="1179"/>
    </location>
</feature>
<feature type="compositionally biased region" description="Low complexity" evidence="2">
    <location>
        <begin position="387"/>
        <end position="404"/>
    </location>
</feature>
<dbReference type="InterPro" id="IPR051825">
    <property type="entry name" value="SRCIN1"/>
</dbReference>
<reference evidence="4" key="2">
    <citation type="submission" date="2025-09" db="UniProtKB">
        <authorList>
            <consortium name="Ensembl"/>
        </authorList>
    </citation>
    <scope>IDENTIFICATION</scope>
</reference>
<feature type="region of interest" description="Disordered" evidence="2">
    <location>
        <begin position="535"/>
        <end position="570"/>
    </location>
</feature>
<feature type="compositionally biased region" description="Low complexity" evidence="2">
    <location>
        <begin position="1057"/>
        <end position="1071"/>
    </location>
</feature>
<feature type="compositionally biased region" description="Polar residues" evidence="2">
    <location>
        <begin position="1423"/>
        <end position="1445"/>
    </location>
</feature>
<accession>A0A8P4G8G9</accession>
<feature type="region of interest" description="Disordered" evidence="2">
    <location>
        <begin position="905"/>
        <end position="1111"/>
    </location>
</feature>
<feature type="compositionally biased region" description="Polar residues" evidence="2">
    <location>
        <begin position="1812"/>
        <end position="1823"/>
    </location>
</feature>
<dbReference type="PANTHER" id="PTHR22741:SF11">
    <property type="entry name" value="SICKLE TAIL PROTEIN HOMOLOG"/>
    <property type="match status" value="1"/>
</dbReference>
<feature type="compositionally biased region" description="Pro residues" evidence="2">
    <location>
        <begin position="1213"/>
        <end position="1234"/>
    </location>
</feature>
<feature type="region of interest" description="Disordered" evidence="2">
    <location>
        <begin position="1974"/>
        <end position="2054"/>
    </location>
</feature>
<protein>
    <recommendedName>
        <fullName evidence="3">Actin interacting protein 3-like C-terminal domain-containing protein</fullName>
    </recommendedName>
</protein>
<evidence type="ECO:0000256" key="1">
    <source>
        <dbReference type="ARBA" id="ARBA00023054"/>
    </source>
</evidence>
<feature type="region of interest" description="Disordered" evidence="2">
    <location>
        <begin position="1892"/>
        <end position="1946"/>
    </location>
</feature>
<feature type="compositionally biased region" description="Polar residues" evidence="2">
    <location>
        <begin position="79"/>
        <end position="99"/>
    </location>
</feature>
<feature type="compositionally biased region" description="Low complexity" evidence="2">
    <location>
        <begin position="1196"/>
        <end position="1212"/>
    </location>
</feature>
<feature type="compositionally biased region" description="Polar residues" evidence="2">
    <location>
        <begin position="1087"/>
        <end position="1111"/>
    </location>
</feature>
<feature type="compositionally biased region" description="Basic and acidic residues" evidence="2">
    <location>
        <begin position="1837"/>
        <end position="1851"/>
    </location>
</feature>
<keyword evidence="1" id="KW-0175">Coiled coil</keyword>
<feature type="compositionally biased region" description="Polar residues" evidence="2">
    <location>
        <begin position="1140"/>
        <end position="1153"/>
    </location>
</feature>
<feature type="region of interest" description="Disordered" evidence="2">
    <location>
        <begin position="369"/>
        <end position="435"/>
    </location>
</feature>
<feature type="compositionally biased region" description="Polar residues" evidence="2">
    <location>
        <begin position="55"/>
        <end position="67"/>
    </location>
</feature>
<feature type="compositionally biased region" description="Basic and acidic residues" evidence="2">
    <location>
        <begin position="1897"/>
        <end position="1914"/>
    </location>
</feature>
<reference evidence="4" key="1">
    <citation type="submission" date="2025-08" db="UniProtKB">
        <authorList>
            <consortium name="Ensembl"/>
        </authorList>
    </citation>
    <scope>IDENTIFICATION</scope>
</reference>
<feature type="compositionally biased region" description="Basic and acidic residues" evidence="2">
    <location>
        <begin position="1928"/>
        <end position="1946"/>
    </location>
</feature>
<feature type="compositionally biased region" description="Polar residues" evidence="2">
    <location>
        <begin position="1035"/>
        <end position="1053"/>
    </location>
</feature>
<evidence type="ECO:0000313" key="4">
    <source>
        <dbReference type="Ensembl" id="ENSDLAP00005068172.1"/>
    </source>
</evidence>
<dbReference type="Ensembl" id="ENSDLAT00005071046.1">
    <property type="protein sequence ID" value="ENSDLAP00005068172.1"/>
    <property type="gene ID" value="ENSDLAG00005031936.1"/>
</dbReference>
<feature type="region of interest" description="Disordered" evidence="2">
    <location>
        <begin position="614"/>
        <end position="645"/>
    </location>
</feature>
<feature type="compositionally biased region" description="Basic and acidic residues" evidence="2">
    <location>
        <begin position="1240"/>
        <end position="1266"/>
    </location>
</feature>
<dbReference type="GeneTree" id="ENSGT00940000156098"/>
<keyword evidence="5" id="KW-1185">Reference proteome</keyword>
<feature type="compositionally biased region" description="Polar residues" evidence="2">
    <location>
        <begin position="933"/>
        <end position="966"/>
    </location>
</feature>
<feature type="region of interest" description="Disordered" evidence="2">
    <location>
        <begin position="1652"/>
        <end position="1695"/>
    </location>
</feature>
<feature type="compositionally biased region" description="Basic and acidic residues" evidence="2">
    <location>
        <begin position="1999"/>
        <end position="2017"/>
    </location>
</feature>
<evidence type="ECO:0000313" key="5">
    <source>
        <dbReference type="Proteomes" id="UP000694389"/>
    </source>
</evidence>
<feature type="compositionally biased region" description="Basic and acidic residues" evidence="2">
    <location>
        <begin position="1296"/>
        <end position="1312"/>
    </location>
</feature>
<dbReference type="PANTHER" id="PTHR22741">
    <property type="entry name" value="P140CAP/SNIP-RELATED"/>
    <property type="match status" value="1"/>
</dbReference>
<feature type="compositionally biased region" description="Low complexity" evidence="2">
    <location>
        <begin position="1974"/>
        <end position="1998"/>
    </location>
</feature>